<reference evidence="2" key="1">
    <citation type="submission" date="2018-05" db="EMBL/GenBank/DDBJ databases">
        <authorList>
            <person name="Lanie J.A."/>
            <person name="Ng W.-L."/>
            <person name="Kazmierczak K.M."/>
            <person name="Andrzejewski T.M."/>
            <person name="Davidsen T.M."/>
            <person name="Wayne K.J."/>
            <person name="Tettelin H."/>
            <person name="Glass J.I."/>
            <person name="Rusch D."/>
            <person name="Podicherti R."/>
            <person name="Tsui H.-C.T."/>
            <person name="Winkler M.E."/>
        </authorList>
    </citation>
    <scope>NUCLEOTIDE SEQUENCE</scope>
</reference>
<evidence type="ECO:0000313" key="2">
    <source>
        <dbReference type="EMBL" id="SVD38985.1"/>
    </source>
</evidence>
<dbReference type="EMBL" id="UINC01147583">
    <property type="protein sequence ID" value="SVD38985.1"/>
    <property type="molecule type" value="Genomic_DNA"/>
</dbReference>
<gene>
    <name evidence="2" type="ORF">METZ01_LOCUS391839</name>
</gene>
<name>A0A382UYY9_9ZZZZ</name>
<feature type="transmembrane region" description="Helical" evidence="1">
    <location>
        <begin position="12"/>
        <end position="43"/>
    </location>
</feature>
<proteinExistence type="predicted"/>
<accession>A0A382UYY9</accession>
<dbReference type="AlphaFoldDB" id="A0A382UYY9"/>
<keyword evidence="1" id="KW-1133">Transmembrane helix</keyword>
<keyword evidence="1" id="KW-0472">Membrane</keyword>
<protein>
    <submittedName>
        <fullName evidence="2">Uncharacterized protein</fullName>
    </submittedName>
</protein>
<organism evidence="2">
    <name type="scientific">marine metagenome</name>
    <dbReference type="NCBI Taxonomy" id="408172"/>
    <lineage>
        <taxon>unclassified sequences</taxon>
        <taxon>metagenomes</taxon>
        <taxon>ecological metagenomes</taxon>
    </lineage>
</organism>
<sequence length="48" mass="5671">MNWDRIETWGYTILGLFFILGFVLESLPIILTVMSLALLLLLINKRYR</sequence>
<evidence type="ECO:0000256" key="1">
    <source>
        <dbReference type="SAM" id="Phobius"/>
    </source>
</evidence>
<keyword evidence="1" id="KW-0812">Transmembrane</keyword>